<protein>
    <submittedName>
        <fullName evidence="1">Uncharacterized protein</fullName>
    </submittedName>
</protein>
<sequence>MEQSEFLEKHIFKGLTNINDGFDSDDIQYFTEADFEIVLQRVEHFGISVYGIESWLNGEMFDVYSHDAYRKKATDPRWYNKAFSEFKKRQEGLAYAASYKVSKKFLERE</sequence>
<dbReference type="EMBL" id="WOWS01000001">
    <property type="protein sequence ID" value="MUU77221.1"/>
    <property type="molecule type" value="Genomic_DNA"/>
</dbReference>
<accession>A0A6L6U528</accession>
<name>A0A6L6U528_9FLAO</name>
<keyword evidence="2" id="KW-1185">Reference proteome</keyword>
<dbReference type="AlphaFoldDB" id="A0A6L6U528"/>
<evidence type="ECO:0000313" key="2">
    <source>
        <dbReference type="Proteomes" id="UP000478208"/>
    </source>
</evidence>
<dbReference type="RefSeq" id="WP_157361654.1">
    <property type="nucleotide sequence ID" value="NZ_WOWS01000001.1"/>
</dbReference>
<dbReference type="Proteomes" id="UP000478208">
    <property type="component" value="Unassembled WGS sequence"/>
</dbReference>
<reference evidence="1 2" key="1">
    <citation type="submission" date="2019-12" db="EMBL/GenBank/DDBJ databases">
        <authorList>
            <person name="Li J."/>
        </authorList>
    </citation>
    <scope>NUCLEOTIDE SEQUENCE [LARGE SCALE GENOMIC DNA]</scope>
    <source>
        <strain evidence="1 2">HL2-2</strain>
    </source>
</reference>
<proteinExistence type="predicted"/>
<evidence type="ECO:0000313" key="1">
    <source>
        <dbReference type="EMBL" id="MUU77221.1"/>
    </source>
</evidence>
<organism evidence="1 2">
    <name type="scientific">Winogradskyella endarachnes</name>
    <dbReference type="NCBI Taxonomy" id="2681965"/>
    <lineage>
        <taxon>Bacteria</taxon>
        <taxon>Pseudomonadati</taxon>
        <taxon>Bacteroidota</taxon>
        <taxon>Flavobacteriia</taxon>
        <taxon>Flavobacteriales</taxon>
        <taxon>Flavobacteriaceae</taxon>
        <taxon>Winogradskyella</taxon>
    </lineage>
</organism>
<gene>
    <name evidence="1" type="ORF">GN138_02075</name>
</gene>
<comment type="caution">
    <text evidence="1">The sequence shown here is derived from an EMBL/GenBank/DDBJ whole genome shotgun (WGS) entry which is preliminary data.</text>
</comment>